<dbReference type="EMBL" id="HF548278">
    <property type="protein sequence ID" value="CCO20985.1"/>
    <property type="molecule type" value="Genomic_DNA"/>
</dbReference>
<reference evidence="1" key="2">
    <citation type="journal article" date="2013" name="Biotechnol. Biofuels">
        <title>Mining for hemicellulases in the fungus-growing termite Pseudacanthotermes militaris using functional metagenomics.</title>
        <authorList>
            <person name="Bastien G."/>
            <person name="Arnal G."/>
            <person name="Bozonnet S."/>
            <person name="Laguerre S."/>
            <person name="Ferreira F."/>
            <person name="Faure R."/>
            <person name="Henrissat B."/>
            <person name="Lefevre F."/>
            <person name="Robe P."/>
            <person name="Bouchez O."/>
            <person name="Noirot C."/>
            <person name="Dumon C."/>
            <person name="O'Donohue M."/>
        </authorList>
    </citation>
    <scope>NUCLEOTIDE SEQUENCE</scope>
</reference>
<name>S0DFI3_9ZZZZ</name>
<reference evidence="1" key="1">
    <citation type="submission" date="2012-10" db="EMBL/GenBank/DDBJ databases">
        <authorList>
            <person name="Sandrine L."/>
        </authorList>
    </citation>
    <scope>NUCLEOTIDE SEQUENCE</scope>
</reference>
<gene>
    <name evidence="1" type="ORF">BN138_173</name>
</gene>
<organism evidence="1">
    <name type="scientific">termite gut metagenome</name>
    <dbReference type="NCBI Taxonomy" id="433724"/>
    <lineage>
        <taxon>unclassified sequences</taxon>
        <taxon>metagenomes</taxon>
        <taxon>organismal metagenomes</taxon>
    </lineage>
</organism>
<accession>S0DFI3</accession>
<sequence length="141" mass="14975">MKLDKWLCTLLVSCSLLVGSTACDKDDDDRGEITLGAPVLTGIAAPDTVATSDVFVSRKDLDNGTVRVMAYGFCYDTSKTPTIHSATVTTIPEDGKMTATLTGLTNNTVYRVRAFATLYPTGVVYSPEVEMTVGAVVTPAE</sequence>
<evidence type="ECO:0000313" key="1">
    <source>
        <dbReference type="EMBL" id="CCO20985.1"/>
    </source>
</evidence>
<dbReference type="PROSITE" id="PS51257">
    <property type="entry name" value="PROKAR_LIPOPROTEIN"/>
    <property type="match status" value="1"/>
</dbReference>
<evidence type="ECO:0008006" key="2">
    <source>
        <dbReference type="Google" id="ProtNLM"/>
    </source>
</evidence>
<dbReference type="AlphaFoldDB" id="S0DFI3"/>
<protein>
    <recommendedName>
        <fullName evidence="2">Fibronectin type-III domain-containing protein</fullName>
    </recommendedName>
</protein>
<proteinExistence type="predicted"/>